<name>A0A3S0V9J3_9BACI</name>
<sequence length="134" mass="15331">MGCSKDGTTGEKPPKSKIKIGKESYETSLGTYCWKGTCVDAIGSVERLKGKVPVKVKPNEEIRFVIDYEPKPNDFHLTQTNEGKEKEVTVRDNRFVVPTEEGIYYYDYGVWWMDEKEEHLSHGDASYAFVLEVK</sequence>
<accession>A0A3S0V9J3</accession>
<reference evidence="1 2" key="1">
    <citation type="submission" date="2018-12" db="EMBL/GenBank/DDBJ databases">
        <title>Bacillus chawlae sp. nov., Bacillus glennii sp. nov., and Bacillus saganii sp. nov. Isolated from the Vehicle Assembly Building at Kennedy Space Center where the Viking Spacecraft were Assembled.</title>
        <authorList>
            <person name="Seuylemezian A."/>
            <person name="Vaishampayan P."/>
        </authorList>
    </citation>
    <scope>NUCLEOTIDE SEQUENCE [LARGE SCALE GENOMIC DNA]</scope>
    <source>
        <strain evidence="1 2">L5</strain>
    </source>
</reference>
<dbReference type="EMBL" id="RYZZ01000023">
    <property type="protein sequence ID" value="RUQ27571.1"/>
    <property type="molecule type" value="Genomic_DNA"/>
</dbReference>
<evidence type="ECO:0000313" key="1">
    <source>
        <dbReference type="EMBL" id="RUQ27571.1"/>
    </source>
</evidence>
<comment type="caution">
    <text evidence="1">The sequence shown here is derived from an EMBL/GenBank/DDBJ whole genome shotgun (WGS) entry which is preliminary data.</text>
</comment>
<dbReference type="OrthoDB" id="1797983at2"/>
<protein>
    <submittedName>
        <fullName evidence="1">Uncharacterized protein</fullName>
    </submittedName>
</protein>
<organism evidence="1 2">
    <name type="scientific">Peribacillus cavernae</name>
    <dbReference type="NCBI Taxonomy" id="1674310"/>
    <lineage>
        <taxon>Bacteria</taxon>
        <taxon>Bacillati</taxon>
        <taxon>Bacillota</taxon>
        <taxon>Bacilli</taxon>
        <taxon>Bacillales</taxon>
        <taxon>Bacillaceae</taxon>
        <taxon>Peribacillus</taxon>
    </lineage>
</organism>
<dbReference type="Proteomes" id="UP000267430">
    <property type="component" value="Unassembled WGS sequence"/>
</dbReference>
<dbReference type="AlphaFoldDB" id="A0A3S0V9J3"/>
<evidence type="ECO:0000313" key="2">
    <source>
        <dbReference type="Proteomes" id="UP000267430"/>
    </source>
</evidence>
<proteinExistence type="predicted"/>
<gene>
    <name evidence="1" type="ORF">ELQ35_15410</name>
</gene>
<keyword evidence="2" id="KW-1185">Reference proteome</keyword>